<protein>
    <submittedName>
        <fullName evidence="1">Uncharacterized protein</fullName>
    </submittedName>
</protein>
<accession>A0A080ZG99</accession>
<name>A0A080ZG99_PHYNI</name>
<gene>
    <name evidence="1" type="ORF">F444_17082</name>
</gene>
<sequence>MAAPSRNRRVGEIKPEPGERTDWILKRRAFLTKTKTNL</sequence>
<dbReference type="EMBL" id="ANJA01003175">
    <property type="protein sequence ID" value="ETO65660.1"/>
    <property type="molecule type" value="Genomic_DNA"/>
</dbReference>
<evidence type="ECO:0000313" key="1">
    <source>
        <dbReference type="EMBL" id="ETO65660.1"/>
    </source>
</evidence>
<dbReference type="AlphaFoldDB" id="A0A080ZG99"/>
<reference evidence="1 2" key="1">
    <citation type="submission" date="2013-11" db="EMBL/GenBank/DDBJ databases">
        <title>The Genome Sequence of Phytophthora parasitica P1976.</title>
        <authorList>
            <consortium name="The Broad Institute Genomics Platform"/>
            <person name="Russ C."/>
            <person name="Tyler B."/>
            <person name="Panabieres F."/>
            <person name="Shan W."/>
            <person name="Tripathy S."/>
            <person name="Grunwald N."/>
            <person name="Machado M."/>
            <person name="Johnson C.S."/>
            <person name="Walker B."/>
            <person name="Young S."/>
            <person name="Zeng Q."/>
            <person name="Gargeya S."/>
            <person name="Fitzgerald M."/>
            <person name="Haas B."/>
            <person name="Abouelleil A."/>
            <person name="Allen A.W."/>
            <person name="Alvarado L."/>
            <person name="Arachchi H.M."/>
            <person name="Berlin A.M."/>
            <person name="Chapman S.B."/>
            <person name="Gainer-Dewar J."/>
            <person name="Goldberg J."/>
            <person name="Griggs A."/>
            <person name="Gujja S."/>
            <person name="Hansen M."/>
            <person name="Howarth C."/>
            <person name="Imamovic A."/>
            <person name="Ireland A."/>
            <person name="Larimer J."/>
            <person name="McCowan C."/>
            <person name="Murphy C."/>
            <person name="Pearson M."/>
            <person name="Poon T.W."/>
            <person name="Priest M."/>
            <person name="Roberts A."/>
            <person name="Saif S."/>
            <person name="Shea T."/>
            <person name="Sisk P."/>
            <person name="Sykes S."/>
            <person name="Wortman J."/>
            <person name="Nusbaum C."/>
            <person name="Birren B."/>
        </authorList>
    </citation>
    <scope>NUCLEOTIDE SEQUENCE [LARGE SCALE GENOMIC DNA]</scope>
    <source>
        <strain evidence="1 2">P1976</strain>
    </source>
</reference>
<organism evidence="1 2">
    <name type="scientific">Phytophthora nicotianae P1976</name>
    <dbReference type="NCBI Taxonomy" id="1317066"/>
    <lineage>
        <taxon>Eukaryota</taxon>
        <taxon>Sar</taxon>
        <taxon>Stramenopiles</taxon>
        <taxon>Oomycota</taxon>
        <taxon>Peronosporomycetes</taxon>
        <taxon>Peronosporales</taxon>
        <taxon>Peronosporaceae</taxon>
        <taxon>Phytophthora</taxon>
    </lineage>
</organism>
<proteinExistence type="predicted"/>
<comment type="caution">
    <text evidence="1">The sequence shown here is derived from an EMBL/GenBank/DDBJ whole genome shotgun (WGS) entry which is preliminary data.</text>
</comment>
<evidence type="ECO:0000313" key="2">
    <source>
        <dbReference type="Proteomes" id="UP000028582"/>
    </source>
</evidence>
<dbReference type="Proteomes" id="UP000028582">
    <property type="component" value="Unassembled WGS sequence"/>
</dbReference>